<dbReference type="RefSeq" id="XP_003747428.1">
    <property type="nucleotide sequence ID" value="XM_003747380.1"/>
</dbReference>
<dbReference type="PANTHER" id="PTHR33964:SF1">
    <property type="entry name" value="RE45066P"/>
    <property type="match status" value="1"/>
</dbReference>
<dbReference type="PANTHER" id="PTHR33964">
    <property type="entry name" value="RE45066P-RELATED"/>
    <property type="match status" value="1"/>
</dbReference>
<evidence type="ECO:0000313" key="2">
    <source>
        <dbReference type="RefSeq" id="XP_003747428.1"/>
    </source>
</evidence>
<keyword evidence="1" id="KW-1185">Reference proteome</keyword>
<protein>
    <submittedName>
        <fullName evidence="2">Uncharacterized protein LOC100908181</fullName>
    </submittedName>
</protein>
<organism evidence="1 2">
    <name type="scientific">Galendromus occidentalis</name>
    <name type="common">western predatory mite</name>
    <dbReference type="NCBI Taxonomy" id="34638"/>
    <lineage>
        <taxon>Eukaryota</taxon>
        <taxon>Metazoa</taxon>
        <taxon>Ecdysozoa</taxon>
        <taxon>Arthropoda</taxon>
        <taxon>Chelicerata</taxon>
        <taxon>Arachnida</taxon>
        <taxon>Acari</taxon>
        <taxon>Parasitiformes</taxon>
        <taxon>Mesostigmata</taxon>
        <taxon>Gamasina</taxon>
        <taxon>Phytoseioidea</taxon>
        <taxon>Phytoseiidae</taxon>
        <taxon>Typhlodrominae</taxon>
        <taxon>Galendromus</taxon>
    </lineage>
</organism>
<proteinExistence type="predicted"/>
<dbReference type="KEGG" id="goe:100908181"/>
<dbReference type="Proteomes" id="UP000694867">
    <property type="component" value="Unplaced"/>
</dbReference>
<name>A0AAJ6W0C7_9ACAR</name>
<gene>
    <name evidence="2" type="primary">LOC100908181</name>
</gene>
<sequence>MKSLAFAKTYAEKCMTGLGQGMVRIFLEGAASEVEGKCDEASERHRLYLENAPCILNVGSKVHQCNKIIAAVLEVARDADIKQRIPQSCCFVSDYEDCVVSALSECGKGAMDYGKTVIEGYAGDLLHSVCRKWRHGSTQCRSLPKLKPHESPKYKTLLPPLVEVLQTLA</sequence>
<dbReference type="GeneID" id="100908181"/>
<dbReference type="AlphaFoldDB" id="A0AAJ6W0C7"/>
<reference evidence="2" key="1">
    <citation type="submission" date="2025-08" db="UniProtKB">
        <authorList>
            <consortium name="RefSeq"/>
        </authorList>
    </citation>
    <scope>IDENTIFICATION</scope>
</reference>
<evidence type="ECO:0000313" key="1">
    <source>
        <dbReference type="Proteomes" id="UP000694867"/>
    </source>
</evidence>
<accession>A0AAJ6W0C7</accession>